<feature type="region of interest" description="Disordered" evidence="4">
    <location>
        <begin position="393"/>
        <end position="417"/>
    </location>
</feature>
<name>A0A182M0Z9_9DIPT</name>
<evidence type="ECO:0000256" key="4">
    <source>
        <dbReference type="SAM" id="MobiDB-lite"/>
    </source>
</evidence>
<organism evidence="5 6">
    <name type="scientific">Anopheles culicifacies</name>
    <dbReference type="NCBI Taxonomy" id="139723"/>
    <lineage>
        <taxon>Eukaryota</taxon>
        <taxon>Metazoa</taxon>
        <taxon>Ecdysozoa</taxon>
        <taxon>Arthropoda</taxon>
        <taxon>Hexapoda</taxon>
        <taxon>Insecta</taxon>
        <taxon>Pterygota</taxon>
        <taxon>Neoptera</taxon>
        <taxon>Endopterygota</taxon>
        <taxon>Diptera</taxon>
        <taxon>Nematocera</taxon>
        <taxon>Culicoidea</taxon>
        <taxon>Culicidae</taxon>
        <taxon>Anophelinae</taxon>
        <taxon>Anopheles</taxon>
        <taxon>culicifacies species complex</taxon>
    </lineage>
</organism>
<feature type="compositionally biased region" description="Basic and acidic residues" evidence="4">
    <location>
        <begin position="281"/>
        <end position="311"/>
    </location>
</feature>
<reference evidence="5" key="2">
    <citation type="submission" date="2020-05" db="UniProtKB">
        <authorList>
            <consortium name="EnsemblMetazoa"/>
        </authorList>
    </citation>
    <scope>IDENTIFICATION</scope>
    <source>
        <strain evidence="5">A-37</strain>
    </source>
</reference>
<evidence type="ECO:0008006" key="7">
    <source>
        <dbReference type="Google" id="ProtNLM"/>
    </source>
</evidence>
<dbReference type="FunFam" id="1.20.5.340:FF:000001">
    <property type="entry name" value="Tropomyosin alpha-1 chain isoform 2"/>
    <property type="match status" value="1"/>
</dbReference>
<feature type="compositionally biased region" description="Low complexity" evidence="4">
    <location>
        <begin position="555"/>
        <end position="567"/>
    </location>
</feature>
<sequence>MDAIKKKMQAMKLEKDNALDRALLCEQQARDANLRAEKAEEEARQLQKKIQAIENDLDQTQETLMQVNTKLEEKEKALQNIDVRNRIMRTSTVIVGASRRVATYAIAISNETRYAIDARRDQRIPTHVKSPIRCKYLNELVSEPTTSKRTGSSEEEGLWNVKMPASEKKLRQEDKELVTTMTTIRVWGEGRRKKAHLGFIHKIVVPRIAYARASRISRHRRKFFPTVGSGQATVGLQSRFTTMVGIISYGNRKRKPDCCSRPKQSRGSGNGGKRKQHSKKDRQARWRRDEGGHRRRGGENQRRLPKHAEVRMRFHAGGRVGDALSNSKKRSNNGFQSSIFELVDKTFDTKLWDHAGVSADTKLTANKQDVVNGAAGGGGSVVVGASIMCENNSGPGPGTGGRKRGHQHHPRFGGTRQSTVPAEDVIAALRGAFDCSTNSLSSSSLSSSASSLNVSITGSGGVGGGGSDRIVTGSDGTCNNNNNPLVTERTTISKQSDDNDAELLDDYEIATASEAATADIVNSNIKNNNITSLGVRWSGEPSKENTPEPEQDLLNNNRSNSSSNRSSVSPKNVIPLDEVADTDGRPHPVEPISRTTEPDEEDSIELKLDQITSGKELVQQINKKLKRSKRSPQTDDTGAPVSGKKKSSSSSKKSSSKTGSTGTDGGKRKKSKSSAAAAAAAALEQRASGDGASCDLDAVIGGLLGAGEYGGGLAGGNSKEQLNDENDPDVAEWAKLRCTSERTEVIAEREHRRQKRCADYPGLAFGRSIFSSDTMMKFNIIRNELHNIMKTQLKRTWSQNATSYKHWCDPRACCSISPTFSGEAELFHPPTHDHGYGVMAVRFGKGKK</sequence>
<accession>A0A182M0Z9</accession>
<evidence type="ECO:0000256" key="2">
    <source>
        <dbReference type="ARBA" id="ARBA00023054"/>
    </source>
</evidence>
<feature type="compositionally biased region" description="Low complexity" evidence="4">
    <location>
        <begin position="648"/>
        <end position="661"/>
    </location>
</feature>
<dbReference type="Pfam" id="PF00261">
    <property type="entry name" value="Tropomyosin"/>
    <property type="match status" value="1"/>
</dbReference>
<dbReference type="Proteomes" id="UP000075883">
    <property type="component" value="Unassembled WGS sequence"/>
</dbReference>
<keyword evidence="2 3" id="KW-0175">Coiled coil</keyword>
<evidence type="ECO:0000313" key="5">
    <source>
        <dbReference type="EnsemblMetazoa" id="ACUA006811-PA"/>
    </source>
</evidence>
<evidence type="ECO:0000256" key="1">
    <source>
        <dbReference type="ARBA" id="ARBA00009036"/>
    </source>
</evidence>
<feature type="coiled-coil region" evidence="3">
    <location>
        <begin position="1"/>
        <end position="84"/>
    </location>
</feature>
<dbReference type="InterPro" id="IPR000533">
    <property type="entry name" value="Tropomyosin"/>
</dbReference>
<dbReference type="AlphaFoldDB" id="A0A182M0Z9"/>
<evidence type="ECO:0000256" key="3">
    <source>
        <dbReference type="SAM" id="Coils"/>
    </source>
</evidence>
<proteinExistence type="inferred from homology"/>
<feature type="compositionally biased region" description="Polar residues" evidence="4">
    <location>
        <begin position="475"/>
        <end position="485"/>
    </location>
</feature>
<dbReference type="STRING" id="139723.A0A182M0Z9"/>
<feature type="region of interest" description="Disordered" evidence="4">
    <location>
        <begin position="251"/>
        <end position="311"/>
    </location>
</feature>
<feature type="compositionally biased region" description="Basic residues" evidence="4">
    <location>
        <begin position="401"/>
        <end position="411"/>
    </location>
</feature>
<keyword evidence="6" id="KW-1185">Reference proteome</keyword>
<dbReference type="Gene3D" id="1.20.5.340">
    <property type="match status" value="1"/>
</dbReference>
<comment type="similarity">
    <text evidence="1">Belongs to the tropomyosin family.</text>
</comment>
<protein>
    <recommendedName>
        <fullName evidence="7">Tropomyosin</fullName>
    </recommendedName>
</protein>
<reference evidence="6" key="1">
    <citation type="submission" date="2013-09" db="EMBL/GenBank/DDBJ databases">
        <title>The Genome Sequence of Anopheles culicifacies species A.</title>
        <authorList>
            <consortium name="The Broad Institute Genomics Platform"/>
            <person name="Neafsey D.E."/>
            <person name="Besansky N."/>
            <person name="Howell P."/>
            <person name="Walton C."/>
            <person name="Young S.K."/>
            <person name="Zeng Q."/>
            <person name="Gargeya S."/>
            <person name="Fitzgerald M."/>
            <person name="Haas B."/>
            <person name="Abouelleil A."/>
            <person name="Allen A.W."/>
            <person name="Alvarado L."/>
            <person name="Arachchi H.M."/>
            <person name="Berlin A.M."/>
            <person name="Chapman S.B."/>
            <person name="Gainer-Dewar J."/>
            <person name="Goldberg J."/>
            <person name="Griggs A."/>
            <person name="Gujja S."/>
            <person name="Hansen M."/>
            <person name="Howarth C."/>
            <person name="Imamovic A."/>
            <person name="Ireland A."/>
            <person name="Larimer J."/>
            <person name="McCowan C."/>
            <person name="Murphy C."/>
            <person name="Pearson M."/>
            <person name="Poon T.W."/>
            <person name="Priest M."/>
            <person name="Roberts A."/>
            <person name="Saif S."/>
            <person name="Shea T."/>
            <person name="Sisk P."/>
            <person name="Sykes S."/>
            <person name="Wortman J."/>
            <person name="Nusbaum C."/>
            <person name="Birren B."/>
        </authorList>
    </citation>
    <scope>NUCLEOTIDE SEQUENCE [LARGE SCALE GENOMIC DNA]</scope>
    <source>
        <strain evidence="6">A-37</strain>
    </source>
</reference>
<dbReference type="EnsemblMetazoa" id="ACUA006811-RA">
    <property type="protein sequence ID" value="ACUA006811-PA"/>
    <property type="gene ID" value="ACUA006811"/>
</dbReference>
<dbReference type="VEuPathDB" id="VectorBase:ACUA006811"/>
<dbReference type="EMBL" id="AXCM01003200">
    <property type="status" value="NOT_ANNOTATED_CDS"/>
    <property type="molecule type" value="Genomic_DNA"/>
</dbReference>
<feature type="region of interest" description="Disordered" evidence="4">
    <location>
        <begin position="459"/>
        <end position="485"/>
    </location>
</feature>
<dbReference type="SUPFAM" id="SSF57997">
    <property type="entry name" value="Tropomyosin"/>
    <property type="match status" value="1"/>
</dbReference>
<dbReference type="PANTHER" id="PTHR19269">
    <property type="entry name" value="TROPOMYOSIN"/>
    <property type="match status" value="1"/>
</dbReference>
<feature type="region of interest" description="Disordered" evidence="4">
    <location>
        <begin position="534"/>
        <end position="611"/>
    </location>
</feature>
<evidence type="ECO:0000313" key="6">
    <source>
        <dbReference type="Proteomes" id="UP000075883"/>
    </source>
</evidence>
<feature type="region of interest" description="Disordered" evidence="4">
    <location>
        <begin position="623"/>
        <end position="672"/>
    </location>
</feature>